<comment type="activity regulation">
    <text evidence="11">Na(+) is not transported, but it plays an essential structural role and its presence is essential for fluoride channel function.</text>
</comment>
<comment type="similarity">
    <text evidence="9 11">Belongs to the fluoride channel Fluc/FEX (TC 1.A.43) family.</text>
</comment>
<keyword evidence="2 11" id="KW-1003">Cell membrane</keyword>
<feature type="transmembrane region" description="Helical" evidence="11">
    <location>
        <begin position="99"/>
        <end position="123"/>
    </location>
</feature>
<dbReference type="GO" id="GO:0005886">
    <property type="term" value="C:plasma membrane"/>
    <property type="evidence" value="ECO:0007669"/>
    <property type="project" value="UniProtKB-SubCell"/>
</dbReference>
<feature type="transmembrane region" description="Helical" evidence="11">
    <location>
        <begin position="67"/>
        <end position="87"/>
    </location>
</feature>
<keyword evidence="11" id="KW-0915">Sodium</keyword>
<dbReference type="PANTHER" id="PTHR28259:SF1">
    <property type="entry name" value="FLUORIDE EXPORT PROTEIN 1-RELATED"/>
    <property type="match status" value="1"/>
</dbReference>
<dbReference type="OrthoDB" id="9806299at2"/>
<feature type="binding site" evidence="11">
    <location>
        <position position="77"/>
    </location>
    <ligand>
        <name>Na(+)</name>
        <dbReference type="ChEBI" id="CHEBI:29101"/>
        <note>structural</note>
    </ligand>
</feature>
<keyword evidence="11" id="KW-0813">Transport</keyword>
<evidence type="ECO:0000256" key="10">
    <source>
        <dbReference type="ARBA" id="ARBA00035585"/>
    </source>
</evidence>
<evidence type="ECO:0000256" key="5">
    <source>
        <dbReference type="ARBA" id="ARBA00022989"/>
    </source>
</evidence>
<dbReference type="Proteomes" id="UP000001052">
    <property type="component" value="Chromosome"/>
</dbReference>
<dbReference type="AlphaFoldDB" id="C8X3J8"/>
<organism evidence="12 13">
    <name type="scientific">Desulfohalobium retbaense (strain ATCC 49708 / DSM 5692 / JCM 16813 / HR100)</name>
    <dbReference type="NCBI Taxonomy" id="485915"/>
    <lineage>
        <taxon>Bacteria</taxon>
        <taxon>Pseudomonadati</taxon>
        <taxon>Thermodesulfobacteriota</taxon>
        <taxon>Desulfovibrionia</taxon>
        <taxon>Desulfovibrionales</taxon>
        <taxon>Desulfohalobiaceae</taxon>
        <taxon>Desulfohalobium</taxon>
    </lineage>
</organism>
<keyword evidence="11" id="KW-0479">Metal-binding</keyword>
<evidence type="ECO:0000256" key="7">
    <source>
        <dbReference type="ARBA" id="ARBA00023136"/>
    </source>
</evidence>
<keyword evidence="6 11" id="KW-0406">Ion transport</keyword>
<dbReference type="STRING" id="485915.Dret_1711"/>
<keyword evidence="13" id="KW-1185">Reference proteome</keyword>
<evidence type="ECO:0000313" key="12">
    <source>
        <dbReference type="EMBL" id="ACV68995.1"/>
    </source>
</evidence>
<reference evidence="12 13" key="2">
    <citation type="journal article" date="2010" name="Stand. Genomic Sci.">
        <title>Complete genome sequence of Desulfohalobium retbaense type strain (HR(100)).</title>
        <authorList>
            <person name="Spring S."/>
            <person name="Nolan M."/>
            <person name="Lapidus A."/>
            <person name="Glavina Del Rio T."/>
            <person name="Copeland A."/>
            <person name="Tice H."/>
            <person name="Cheng J.F."/>
            <person name="Lucas S."/>
            <person name="Land M."/>
            <person name="Chen F."/>
            <person name="Bruce D."/>
            <person name="Goodwin L."/>
            <person name="Pitluck S."/>
            <person name="Ivanova N."/>
            <person name="Mavromatis K."/>
            <person name="Mikhailova N."/>
            <person name="Pati A."/>
            <person name="Chen A."/>
            <person name="Palaniappan K."/>
            <person name="Hauser L."/>
            <person name="Chang Y.J."/>
            <person name="Jeffries C.D."/>
            <person name="Munk C."/>
            <person name="Kiss H."/>
            <person name="Chain P."/>
            <person name="Han C."/>
            <person name="Brettin T."/>
            <person name="Detter J.C."/>
            <person name="Schuler E."/>
            <person name="Goker M."/>
            <person name="Rohde M."/>
            <person name="Bristow J."/>
            <person name="Eisen J.A."/>
            <person name="Markowitz V."/>
            <person name="Hugenholtz P."/>
            <person name="Kyrpides N.C."/>
            <person name="Klenk H.P."/>
        </authorList>
    </citation>
    <scope>NUCLEOTIDE SEQUENCE [LARGE SCALE GENOMIC DNA]</scope>
    <source>
        <strain evidence="12 13">DSM 5692</strain>
    </source>
</reference>
<dbReference type="HOGENOM" id="CLU_114342_2_3_7"/>
<evidence type="ECO:0000256" key="11">
    <source>
        <dbReference type="HAMAP-Rule" id="MF_00454"/>
    </source>
</evidence>
<accession>C8X3J8</accession>
<proteinExistence type="inferred from homology"/>
<dbReference type="EMBL" id="CP001734">
    <property type="protein sequence ID" value="ACV68995.1"/>
    <property type="molecule type" value="Genomic_DNA"/>
</dbReference>
<gene>
    <name evidence="11" type="primary">fluC</name>
    <name evidence="11" type="synonym">crcB</name>
    <name evidence="12" type="ordered locus">Dret_1711</name>
</gene>
<dbReference type="eggNOG" id="COG0239">
    <property type="taxonomic scope" value="Bacteria"/>
</dbReference>
<feature type="transmembrane region" description="Helical" evidence="11">
    <location>
        <begin position="34"/>
        <end position="55"/>
    </location>
</feature>
<dbReference type="InterPro" id="IPR003691">
    <property type="entry name" value="FluC"/>
</dbReference>
<comment type="function">
    <text evidence="11">Fluoride-specific ion channel. Important for reducing fluoride concentration in the cell, thus reducing its toxicity.</text>
</comment>
<protein>
    <recommendedName>
        <fullName evidence="11">Fluoride-specific ion channel FluC</fullName>
    </recommendedName>
</protein>
<dbReference type="NCBIfam" id="TIGR00494">
    <property type="entry name" value="crcB"/>
    <property type="match status" value="1"/>
</dbReference>
<dbReference type="GO" id="GO:0046872">
    <property type="term" value="F:metal ion binding"/>
    <property type="evidence" value="ECO:0007669"/>
    <property type="project" value="UniProtKB-KW"/>
</dbReference>
<comment type="catalytic activity">
    <reaction evidence="10">
        <text>fluoride(in) = fluoride(out)</text>
        <dbReference type="Rhea" id="RHEA:76159"/>
        <dbReference type="ChEBI" id="CHEBI:17051"/>
    </reaction>
    <physiologicalReaction direction="left-to-right" evidence="10">
        <dbReference type="Rhea" id="RHEA:76160"/>
    </physiologicalReaction>
</comment>
<evidence type="ECO:0000256" key="8">
    <source>
        <dbReference type="ARBA" id="ARBA00023303"/>
    </source>
</evidence>
<comment type="subcellular location">
    <subcellularLocation>
        <location evidence="11">Cell inner membrane</location>
        <topology evidence="11">Multi-pass membrane protein</topology>
    </subcellularLocation>
    <subcellularLocation>
        <location evidence="1">Cell membrane</location>
        <topology evidence="1">Multi-pass membrane protein</topology>
    </subcellularLocation>
</comment>
<dbReference type="GO" id="GO:0140114">
    <property type="term" value="P:cellular detoxification of fluoride"/>
    <property type="evidence" value="ECO:0007669"/>
    <property type="project" value="UniProtKB-UniRule"/>
</dbReference>
<dbReference type="PANTHER" id="PTHR28259">
    <property type="entry name" value="FLUORIDE EXPORT PROTEIN 1-RELATED"/>
    <property type="match status" value="1"/>
</dbReference>
<dbReference type="Pfam" id="PF02537">
    <property type="entry name" value="CRCB"/>
    <property type="match status" value="1"/>
</dbReference>
<reference evidence="13" key="1">
    <citation type="submission" date="2009-09" db="EMBL/GenBank/DDBJ databases">
        <title>The complete chromosome of Desulfohalobium retbaense DSM 5692.</title>
        <authorList>
            <consortium name="US DOE Joint Genome Institute (JGI-PGF)"/>
            <person name="Lucas S."/>
            <person name="Copeland A."/>
            <person name="Lapidus A."/>
            <person name="Glavina del Rio T."/>
            <person name="Dalin E."/>
            <person name="Tice H."/>
            <person name="Bruce D."/>
            <person name="Goodwin L."/>
            <person name="Pitluck S."/>
            <person name="Kyrpides N."/>
            <person name="Mavromatis K."/>
            <person name="Ivanova N."/>
            <person name="Mikhailova N."/>
            <person name="Munk A.C."/>
            <person name="Brettin T."/>
            <person name="Detter J.C."/>
            <person name="Han C."/>
            <person name="Tapia R."/>
            <person name="Larimer F."/>
            <person name="Land M."/>
            <person name="Hauser L."/>
            <person name="Markowitz V."/>
            <person name="Cheng J.-F."/>
            <person name="Hugenholtz P."/>
            <person name="Woyke T."/>
            <person name="Wu D."/>
            <person name="Spring S."/>
            <person name="Klenk H.-P."/>
            <person name="Eisen J.A."/>
        </authorList>
    </citation>
    <scope>NUCLEOTIDE SEQUENCE [LARGE SCALE GENOMIC DNA]</scope>
    <source>
        <strain evidence="13">DSM 5692</strain>
    </source>
</reference>
<dbReference type="RefSeq" id="WP_015752138.1">
    <property type="nucleotide sequence ID" value="NC_013223.1"/>
</dbReference>
<dbReference type="HAMAP" id="MF_00454">
    <property type="entry name" value="FluC"/>
    <property type="match status" value="1"/>
</dbReference>
<feature type="binding site" evidence="11">
    <location>
        <position position="80"/>
    </location>
    <ligand>
        <name>Na(+)</name>
        <dbReference type="ChEBI" id="CHEBI:29101"/>
        <note>structural</note>
    </ligand>
</feature>
<evidence type="ECO:0000256" key="2">
    <source>
        <dbReference type="ARBA" id="ARBA00022475"/>
    </source>
</evidence>
<keyword evidence="4 11" id="KW-0812">Transmembrane</keyword>
<keyword evidence="3 11" id="KW-0997">Cell inner membrane</keyword>
<keyword evidence="7 11" id="KW-0472">Membrane</keyword>
<evidence type="ECO:0000256" key="6">
    <source>
        <dbReference type="ARBA" id="ARBA00023065"/>
    </source>
</evidence>
<evidence type="ECO:0000256" key="3">
    <source>
        <dbReference type="ARBA" id="ARBA00022519"/>
    </source>
</evidence>
<evidence type="ECO:0000256" key="1">
    <source>
        <dbReference type="ARBA" id="ARBA00004651"/>
    </source>
</evidence>
<sequence length="126" mass="13327">MIARLLLIAVAGGAGTLSRYGLSRLAQHVLGTGFPYGTLGVNLVGSFLFGLLWGYFDQHLPVVSGEWRVIILTGFMGAFTTFSTFAFETTALFQEGHYFLGLSNLALQTVLGVGAVAIGLGLVRLG</sequence>
<evidence type="ECO:0000256" key="9">
    <source>
        <dbReference type="ARBA" id="ARBA00035120"/>
    </source>
</evidence>
<dbReference type="KEGG" id="drt:Dret_1711"/>
<name>C8X3J8_DESRD</name>
<evidence type="ECO:0000313" key="13">
    <source>
        <dbReference type="Proteomes" id="UP000001052"/>
    </source>
</evidence>
<evidence type="ECO:0000256" key="4">
    <source>
        <dbReference type="ARBA" id="ARBA00022692"/>
    </source>
</evidence>
<dbReference type="GO" id="GO:0062054">
    <property type="term" value="F:fluoride channel activity"/>
    <property type="evidence" value="ECO:0007669"/>
    <property type="project" value="UniProtKB-UniRule"/>
</dbReference>
<keyword evidence="8 11" id="KW-0407">Ion channel</keyword>
<keyword evidence="5 11" id="KW-1133">Transmembrane helix</keyword>